<organism evidence="1 2">
    <name type="scientific">Rhabditophanes sp. KR3021</name>
    <dbReference type="NCBI Taxonomy" id="114890"/>
    <lineage>
        <taxon>Eukaryota</taxon>
        <taxon>Metazoa</taxon>
        <taxon>Ecdysozoa</taxon>
        <taxon>Nematoda</taxon>
        <taxon>Chromadorea</taxon>
        <taxon>Rhabditida</taxon>
        <taxon>Tylenchina</taxon>
        <taxon>Panagrolaimomorpha</taxon>
        <taxon>Strongyloidoidea</taxon>
        <taxon>Alloionematidae</taxon>
        <taxon>Rhabditophanes</taxon>
    </lineage>
</organism>
<name>A0AC35U4V8_9BILA</name>
<dbReference type="WBParaSite" id="RSKR_0000759900.1">
    <property type="protein sequence ID" value="RSKR_0000759900.1"/>
    <property type="gene ID" value="RSKR_0000759900"/>
</dbReference>
<evidence type="ECO:0000313" key="1">
    <source>
        <dbReference type="Proteomes" id="UP000095286"/>
    </source>
</evidence>
<reference evidence="2" key="1">
    <citation type="submission" date="2016-11" db="UniProtKB">
        <authorList>
            <consortium name="WormBaseParasite"/>
        </authorList>
    </citation>
    <scope>IDENTIFICATION</scope>
    <source>
        <strain evidence="2">KR3021</strain>
    </source>
</reference>
<evidence type="ECO:0000313" key="2">
    <source>
        <dbReference type="WBParaSite" id="RSKR_0000759900.1"/>
    </source>
</evidence>
<proteinExistence type="predicted"/>
<accession>A0AC35U4V8</accession>
<protein>
    <submittedName>
        <fullName evidence="2">GpcrRhopsn4 domain-containing protein</fullName>
    </submittedName>
</protein>
<sequence>MEEIEPVDFKTIIVNHTRPKREAFKAANSFRDSLTTYHPLKTLPEDAIYLLLIKITPVSEVTEGESLQLVINWKGPRGYLNAIDEPLLRFYGLMVALYSVLLLGWLYLCARKWKDLLKIQYWIGAVILVGLIEKAVFYTEYMVANDTGITTIGMIEFAELISSIKKTMARVLIIIVSLGYGVVKPRLGETFNQVGVVGGLYLVFSVIEGVMRTSWKPAEGIKERQFATIPLIFFEVAIFWWVFSSLSATIRALSIRGNDIKRNLYMKFANILGLSVISSVIFLVWYLWNHVFQHCLTDWKELWFDVAFWHLLFCSVLISIMFLWRPAVNNQRFAFTPLLDDSEDDADDTFAVNTSCIDEIVTKRTNTSLNTKTLSVRKSDVDDSIERDMKWIEDNIPTTFVERFLLDDEEDEDAKRLEISKIL</sequence>
<dbReference type="Proteomes" id="UP000095286">
    <property type="component" value="Unplaced"/>
</dbReference>